<protein>
    <submittedName>
        <fullName evidence="2">Uncharacterized protein</fullName>
    </submittedName>
</protein>
<dbReference type="Proteomes" id="UP000828390">
    <property type="component" value="Unassembled WGS sequence"/>
</dbReference>
<organism evidence="2 3">
    <name type="scientific">Dreissena polymorpha</name>
    <name type="common">Zebra mussel</name>
    <name type="synonym">Mytilus polymorpha</name>
    <dbReference type="NCBI Taxonomy" id="45954"/>
    <lineage>
        <taxon>Eukaryota</taxon>
        <taxon>Metazoa</taxon>
        <taxon>Spiralia</taxon>
        <taxon>Lophotrochozoa</taxon>
        <taxon>Mollusca</taxon>
        <taxon>Bivalvia</taxon>
        <taxon>Autobranchia</taxon>
        <taxon>Heteroconchia</taxon>
        <taxon>Euheterodonta</taxon>
        <taxon>Imparidentia</taxon>
        <taxon>Neoheterodontei</taxon>
        <taxon>Myida</taxon>
        <taxon>Dreissenoidea</taxon>
        <taxon>Dreissenidae</taxon>
        <taxon>Dreissena</taxon>
    </lineage>
</organism>
<reference evidence="2" key="2">
    <citation type="submission" date="2020-11" db="EMBL/GenBank/DDBJ databases">
        <authorList>
            <person name="McCartney M.A."/>
            <person name="Auch B."/>
            <person name="Kono T."/>
            <person name="Mallez S."/>
            <person name="Becker A."/>
            <person name="Gohl D.M."/>
            <person name="Silverstein K.A.T."/>
            <person name="Koren S."/>
            <person name="Bechman K.B."/>
            <person name="Herman A."/>
            <person name="Abrahante J.E."/>
            <person name="Garbe J."/>
        </authorList>
    </citation>
    <scope>NUCLEOTIDE SEQUENCE</scope>
    <source>
        <strain evidence="2">Duluth1</strain>
        <tissue evidence="2">Whole animal</tissue>
    </source>
</reference>
<gene>
    <name evidence="2" type="ORF">DPMN_028947</name>
</gene>
<comment type="caution">
    <text evidence="2">The sequence shown here is derived from an EMBL/GenBank/DDBJ whole genome shotgun (WGS) entry which is preliminary data.</text>
</comment>
<accession>A0A9D4LX81</accession>
<proteinExistence type="predicted"/>
<feature type="region of interest" description="Disordered" evidence="1">
    <location>
        <begin position="1"/>
        <end position="22"/>
    </location>
</feature>
<evidence type="ECO:0000313" key="2">
    <source>
        <dbReference type="EMBL" id="KAH3865900.1"/>
    </source>
</evidence>
<dbReference type="AlphaFoldDB" id="A0A9D4LX81"/>
<sequence>MTNFVDTKFGQTPFPKLGRKPPEAKQAYLKNNEKSSVSSAVKKTSVNTAVKGKSSINTSKGKAAAKSLKRNRKQIVEPSLDPDSYNNDKAFCVVCEISWAED</sequence>
<name>A0A9D4LX81_DREPO</name>
<evidence type="ECO:0000313" key="3">
    <source>
        <dbReference type="Proteomes" id="UP000828390"/>
    </source>
</evidence>
<reference evidence="2" key="1">
    <citation type="journal article" date="2019" name="bioRxiv">
        <title>The Genome of the Zebra Mussel, Dreissena polymorpha: A Resource for Invasive Species Research.</title>
        <authorList>
            <person name="McCartney M.A."/>
            <person name="Auch B."/>
            <person name="Kono T."/>
            <person name="Mallez S."/>
            <person name="Zhang Y."/>
            <person name="Obille A."/>
            <person name="Becker A."/>
            <person name="Abrahante J.E."/>
            <person name="Garbe J."/>
            <person name="Badalamenti J.P."/>
            <person name="Herman A."/>
            <person name="Mangelson H."/>
            <person name="Liachko I."/>
            <person name="Sullivan S."/>
            <person name="Sone E.D."/>
            <person name="Koren S."/>
            <person name="Silverstein K.A.T."/>
            <person name="Beckman K.B."/>
            <person name="Gohl D.M."/>
        </authorList>
    </citation>
    <scope>NUCLEOTIDE SEQUENCE</scope>
    <source>
        <strain evidence="2">Duluth1</strain>
        <tissue evidence="2">Whole animal</tissue>
    </source>
</reference>
<evidence type="ECO:0000256" key="1">
    <source>
        <dbReference type="SAM" id="MobiDB-lite"/>
    </source>
</evidence>
<feature type="region of interest" description="Disordered" evidence="1">
    <location>
        <begin position="52"/>
        <end position="85"/>
    </location>
</feature>
<dbReference type="EMBL" id="JAIWYP010000002">
    <property type="protein sequence ID" value="KAH3865900.1"/>
    <property type="molecule type" value="Genomic_DNA"/>
</dbReference>
<keyword evidence="3" id="KW-1185">Reference proteome</keyword>